<gene>
    <name evidence="2" type="ORF">COK38_19600</name>
</gene>
<organism evidence="2 3">
    <name type="scientific">Bacillus cereus</name>
    <dbReference type="NCBI Taxonomy" id="1396"/>
    <lineage>
        <taxon>Bacteria</taxon>
        <taxon>Bacillati</taxon>
        <taxon>Bacillota</taxon>
        <taxon>Bacilli</taxon>
        <taxon>Bacillales</taxon>
        <taxon>Bacillaceae</taxon>
        <taxon>Bacillus</taxon>
        <taxon>Bacillus cereus group</taxon>
    </lineage>
</organism>
<dbReference type="AlphaFoldDB" id="A0AA44Q7T7"/>
<dbReference type="PANTHER" id="PTHR43236">
    <property type="entry name" value="ANTITOXIN HIGA1"/>
    <property type="match status" value="1"/>
</dbReference>
<comment type="caution">
    <text evidence="2">The sequence shown here is derived from an EMBL/GenBank/DDBJ whole genome shotgun (WGS) entry which is preliminary data.</text>
</comment>
<dbReference type="InterPro" id="IPR052345">
    <property type="entry name" value="Rad_response_metalloprotease"/>
</dbReference>
<dbReference type="EMBL" id="NVBO01000237">
    <property type="protein sequence ID" value="PFR97443.1"/>
    <property type="molecule type" value="Genomic_DNA"/>
</dbReference>
<dbReference type="PANTHER" id="PTHR43236:SF1">
    <property type="entry name" value="BLL7220 PROTEIN"/>
    <property type="match status" value="1"/>
</dbReference>
<dbReference type="Pfam" id="PF06114">
    <property type="entry name" value="Peptidase_M78"/>
    <property type="match status" value="1"/>
</dbReference>
<accession>A0AA44Q7T7</accession>
<reference evidence="2 3" key="1">
    <citation type="submission" date="2017-09" db="EMBL/GenBank/DDBJ databases">
        <title>Large-scale bioinformatics analysis of Bacillus genomes uncovers conserved roles of natural products in bacterial physiology.</title>
        <authorList>
            <consortium name="Agbiome Team Llc"/>
            <person name="Bleich R.M."/>
            <person name="Grubbs K.J."/>
            <person name="Santa Maria K.C."/>
            <person name="Allen S.E."/>
            <person name="Farag S."/>
            <person name="Shank E.A."/>
            <person name="Bowers A."/>
        </authorList>
    </citation>
    <scope>NUCLEOTIDE SEQUENCE [LARGE SCALE GENOMIC DNA]</scope>
    <source>
        <strain evidence="2 3">AFS067272</strain>
    </source>
</reference>
<dbReference type="Gene3D" id="1.10.10.2910">
    <property type="match status" value="1"/>
</dbReference>
<sequence length="260" mass="31029">MPELHFVDLPQVMEENKENKLEVENLMRKYLQHYHPKGWTMIEGAKKYIATQHFLIEAPIQDQSLGGFIRSTDTERYICYVNTYQPRNYQNFSLFHELYHLISLQERNQKLHIVHAGLDKSQTERKADYFASLLLIDQHELMNFYTSFETNDETALNKIFLCMSRFKAPFKAILIRLYELQLIDYTTIEKYFDQEFDYHKEFEALGIDPYMIEHSNVINLGKIEKMMQQYELPEAAQQANKQVFEEITRYFHQLKGDAIG</sequence>
<evidence type="ECO:0000313" key="2">
    <source>
        <dbReference type="EMBL" id="PFR97443.1"/>
    </source>
</evidence>
<feature type="domain" description="IrrE N-terminal-like" evidence="1">
    <location>
        <begin position="70"/>
        <end position="177"/>
    </location>
</feature>
<dbReference type="InterPro" id="IPR010359">
    <property type="entry name" value="IrrE_HExxH"/>
</dbReference>
<evidence type="ECO:0000313" key="3">
    <source>
        <dbReference type="Proteomes" id="UP000226357"/>
    </source>
</evidence>
<name>A0AA44Q7T7_BACCE</name>
<proteinExistence type="predicted"/>
<protein>
    <recommendedName>
        <fullName evidence="1">IrrE N-terminal-like domain-containing protein</fullName>
    </recommendedName>
</protein>
<evidence type="ECO:0000259" key="1">
    <source>
        <dbReference type="Pfam" id="PF06114"/>
    </source>
</evidence>
<dbReference type="Proteomes" id="UP000226357">
    <property type="component" value="Unassembled WGS sequence"/>
</dbReference>
<dbReference type="RefSeq" id="WP_098359111.1">
    <property type="nucleotide sequence ID" value="NZ_NTUG01000010.1"/>
</dbReference>